<feature type="region of interest" description="Disordered" evidence="7">
    <location>
        <begin position="543"/>
        <end position="562"/>
    </location>
</feature>
<feature type="disulfide bond" evidence="6">
    <location>
        <begin position="204"/>
        <end position="230"/>
    </location>
</feature>
<keyword evidence="10" id="KW-1185">Reference proteome</keyword>
<dbReference type="SMART" id="SM00059">
    <property type="entry name" value="FN2"/>
    <property type="match status" value="4"/>
</dbReference>
<proteinExistence type="inferred from homology"/>
<dbReference type="PROSITE" id="PS51092">
    <property type="entry name" value="FN2_2"/>
    <property type="match status" value="4"/>
</dbReference>
<keyword evidence="5 6" id="KW-1015">Disulfide bond</keyword>
<keyword evidence="3" id="KW-0964">Secreted</keyword>
<feature type="disulfide bond" evidence="6">
    <location>
        <begin position="41"/>
        <end position="68"/>
    </location>
</feature>
<feature type="non-terminal residue" evidence="9">
    <location>
        <position position="1"/>
    </location>
</feature>
<feature type="compositionally biased region" description="Polar residues" evidence="7">
    <location>
        <begin position="551"/>
        <end position="562"/>
    </location>
</feature>
<comment type="caution">
    <text evidence="9">The sequence shown here is derived from an EMBL/GenBank/DDBJ whole genome shotgun (WGS) entry which is preliminary data.</text>
</comment>
<dbReference type="GO" id="GO:0009986">
    <property type="term" value="C:cell surface"/>
    <property type="evidence" value="ECO:0007669"/>
    <property type="project" value="TreeGrafter"/>
</dbReference>
<organism evidence="9 10">
    <name type="scientific">Meganyctiphanes norvegica</name>
    <name type="common">Northern krill</name>
    <name type="synonym">Thysanopoda norvegica</name>
    <dbReference type="NCBI Taxonomy" id="48144"/>
    <lineage>
        <taxon>Eukaryota</taxon>
        <taxon>Metazoa</taxon>
        <taxon>Ecdysozoa</taxon>
        <taxon>Arthropoda</taxon>
        <taxon>Crustacea</taxon>
        <taxon>Multicrustacea</taxon>
        <taxon>Malacostraca</taxon>
        <taxon>Eumalacostraca</taxon>
        <taxon>Eucarida</taxon>
        <taxon>Euphausiacea</taxon>
        <taxon>Euphausiidae</taxon>
        <taxon>Meganyctiphanes</taxon>
    </lineage>
</organism>
<keyword evidence="4" id="KW-0677">Repeat</keyword>
<reference evidence="9 10" key="1">
    <citation type="submission" date="2024-05" db="EMBL/GenBank/DDBJ databases">
        <authorList>
            <person name="Wallberg A."/>
        </authorList>
    </citation>
    <scope>NUCLEOTIDE SEQUENCE [LARGE SCALE GENOMIC DNA]</scope>
</reference>
<evidence type="ECO:0000256" key="3">
    <source>
        <dbReference type="ARBA" id="ARBA00022525"/>
    </source>
</evidence>
<comment type="caution">
    <text evidence="6">Lacks conserved residue(s) required for the propagation of feature annotation.</text>
</comment>
<feature type="domain" description="Fibronectin type-II" evidence="8">
    <location>
        <begin position="22"/>
        <end position="70"/>
    </location>
</feature>
<evidence type="ECO:0000256" key="2">
    <source>
        <dbReference type="ARBA" id="ARBA00010011"/>
    </source>
</evidence>
<feature type="domain" description="Fibronectin type-II" evidence="8">
    <location>
        <begin position="199"/>
        <end position="248"/>
    </location>
</feature>
<feature type="domain" description="Fibronectin type-II" evidence="8">
    <location>
        <begin position="258"/>
        <end position="307"/>
    </location>
</feature>
<dbReference type="GO" id="GO:0008201">
    <property type="term" value="F:heparin binding"/>
    <property type="evidence" value="ECO:0007669"/>
    <property type="project" value="TreeGrafter"/>
</dbReference>
<evidence type="ECO:0000313" key="10">
    <source>
        <dbReference type="Proteomes" id="UP001497623"/>
    </source>
</evidence>
<dbReference type="InterPro" id="IPR036943">
    <property type="entry name" value="FN_type2_sf"/>
</dbReference>
<dbReference type="Proteomes" id="UP001497623">
    <property type="component" value="Unassembled WGS sequence"/>
</dbReference>
<sequence length="562" mass="62561">ETPEEKNVRLAEEGYPIHMTTEEGVYCRFPFVYLGQTYTDCTTDAVSAQPFCAVTVNQHNHIVKAGICIDNGQSSPVYEINQPQQNLYQPILSVHQPKIIQDYQLGSQPIPTENSPFFILEQQAGSNLLPLDKYLPYSNNQQSALDDLTVYRPMATIKQQTTMMQSAPPVVEQDLLIDKLAQTAPIIISKQYPTRPTTEEDVHCQFPFIYLGQSYTDCITDHVNSAQPFCAVAVDASNNLIRAGVCLVEQYPTRPTTEEGVHCQFPFIYLGQSYTDCITNHVNRAQPFCAVAVDASNNLIRAGVCLVDSKIEKPLNLQDFVLNQVPAVVCTVDGIPCVFPFRWDGAEHWRCYAKHTSMLWCATAVDVNLIPVASGYCQESSVIQQGQIVLTVDQPILNVNQQNSLGGQILHNTYQQTSMQANTQQVLPLDDLYLVIDSPNSVANQLMTNYQPLQAQTTAQPVKSNVGTIQTTNYLNLTADTPILNDEIAKMNKSIKVLNQQTLYVNQLMETMDNSKIDVKDPSSNVDMGIQGRETTKQEIQVIEDQPAKNIANQPKTKTNSS</sequence>
<evidence type="ECO:0000256" key="5">
    <source>
        <dbReference type="ARBA" id="ARBA00023157"/>
    </source>
</evidence>
<evidence type="ECO:0000313" key="9">
    <source>
        <dbReference type="EMBL" id="CAL4063475.1"/>
    </source>
</evidence>
<evidence type="ECO:0000256" key="4">
    <source>
        <dbReference type="ARBA" id="ARBA00022737"/>
    </source>
</evidence>
<dbReference type="InterPro" id="IPR013806">
    <property type="entry name" value="Kringle-like"/>
</dbReference>
<dbReference type="GO" id="GO:0005576">
    <property type="term" value="C:extracellular region"/>
    <property type="evidence" value="ECO:0007669"/>
    <property type="project" value="UniProtKB-SubCell"/>
</dbReference>
<feature type="disulfide bond" evidence="6">
    <location>
        <begin position="263"/>
        <end position="289"/>
    </location>
</feature>
<dbReference type="PANTHER" id="PTHR22918">
    <property type="entry name" value="SEMINAL PLASMA PROTEIN"/>
    <property type="match status" value="1"/>
</dbReference>
<dbReference type="EMBL" id="CAXKWB010001151">
    <property type="protein sequence ID" value="CAL4063475.1"/>
    <property type="molecule type" value="Genomic_DNA"/>
</dbReference>
<evidence type="ECO:0000259" key="8">
    <source>
        <dbReference type="PROSITE" id="PS51092"/>
    </source>
</evidence>
<evidence type="ECO:0000256" key="6">
    <source>
        <dbReference type="PROSITE-ProRule" id="PRU00479"/>
    </source>
</evidence>
<feature type="domain" description="Fibronectin type-II" evidence="8">
    <location>
        <begin position="332"/>
        <end position="379"/>
    </location>
</feature>
<gene>
    <name evidence="9" type="ORF">MNOR_LOCUS3375</name>
</gene>
<dbReference type="Gene3D" id="2.10.10.10">
    <property type="entry name" value="Fibronectin, type II, collagen-binding"/>
    <property type="match status" value="4"/>
</dbReference>
<dbReference type="Pfam" id="PF00040">
    <property type="entry name" value="fn2"/>
    <property type="match status" value="4"/>
</dbReference>
<dbReference type="InterPro" id="IPR000562">
    <property type="entry name" value="FN_type2_dom"/>
</dbReference>
<accession>A0AAV2PUP5</accession>
<evidence type="ECO:0000256" key="1">
    <source>
        <dbReference type="ARBA" id="ARBA00004613"/>
    </source>
</evidence>
<dbReference type="PANTHER" id="PTHR22918:SF6">
    <property type="entry name" value="EG:8D8.1 PROTEIN-RELATED"/>
    <property type="match status" value="1"/>
</dbReference>
<dbReference type="AlphaFoldDB" id="A0AAV2PUP5"/>
<dbReference type="InterPro" id="IPR051666">
    <property type="entry name" value="SP_Capacitation_Regulator"/>
</dbReference>
<name>A0AAV2PUP5_MEGNR</name>
<comment type="similarity">
    <text evidence="2">Belongs to the seminal plasma protein family.</text>
</comment>
<protein>
    <recommendedName>
        <fullName evidence="8">Fibronectin type-II domain-containing protein</fullName>
    </recommendedName>
</protein>
<evidence type="ECO:0000256" key="7">
    <source>
        <dbReference type="SAM" id="MobiDB-lite"/>
    </source>
</evidence>
<dbReference type="SUPFAM" id="SSF57440">
    <property type="entry name" value="Kringle-like"/>
    <property type="match status" value="4"/>
</dbReference>
<comment type="subcellular location">
    <subcellularLocation>
        <location evidence="1">Secreted</location>
    </subcellularLocation>
</comment>